<dbReference type="AlphaFoldDB" id="A0A7T1AZR1"/>
<evidence type="ECO:0000256" key="1">
    <source>
        <dbReference type="SAM" id="Phobius"/>
    </source>
</evidence>
<dbReference type="KEGG" id="sllo:ISP08_12435"/>
<keyword evidence="3" id="KW-1185">Reference proteome</keyword>
<keyword evidence="1" id="KW-1133">Transmembrane helix</keyword>
<evidence type="ECO:0000313" key="2">
    <source>
        <dbReference type="EMBL" id="QPM75104.1"/>
    </source>
</evidence>
<protein>
    <submittedName>
        <fullName evidence="2">Uncharacterized protein</fullName>
    </submittedName>
</protein>
<sequence>MIIGSQVTEHSFLYDHGVELFGAIVTLLAFLLTFANIKRTDERLEQDEKKRNIKTLKMIDLATHKERMSIQQWASIFRKEGNVATQEKYNILFSNYNMNFETENKKAFIVGAIANKYQIRDLEVELTHYLEIIKDNLNNNHVNLSLQSLERVNEKISYLNEAINYSKWFGDTEVICNIIIADTRLPIESQSEIEKTYKEYKNFNNLLEASSKDLID</sequence>
<dbReference type="RefSeq" id="WP_195718851.1">
    <property type="nucleotide sequence ID" value="NZ_CP064056.1"/>
</dbReference>
<evidence type="ECO:0000313" key="3">
    <source>
        <dbReference type="Proteomes" id="UP000594455"/>
    </source>
</evidence>
<dbReference type="EMBL" id="CP064056">
    <property type="protein sequence ID" value="QPM75104.1"/>
    <property type="molecule type" value="Genomic_DNA"/>
</dbReference>
<gene>
    <name evidence="2" type="ORF">ISP08_12435</name>
</gene>
<accession>A0A7T1AZR1</accession>
<organism evidence="2 3">
    <name type="scientific">Staphylococcus lloydii</name>
    <dbReference type="NCBI Taxonomy" id="2781774"/>
    <lineage>
        <taxon>Bacteria</taxon>
        <taxon>Bacillati</taxon>
        <taxon>Bacillota</taxon>
        <taxon>Bacilli</taxon>
        <taxon>Bacillales</taxon>
        <taxon>Staphylococcaceae</taxon>
        <taxon>Staphylococcus</taxon>
    </lineage>
</organism>
<reference evidence="2 3" key="1">
    <citation type="submission" date="2020-10" db="EMBL/GenBank/DDBJ databases">
        <title>Closed genome sequences of Staphylococcus lloydii sp. nov. and Staphylococcus durrellii sp. nov. Isolated from Captive Fruit Bats (Pteropus livingstonii).</title>
        <authorList>
            <person name="Fountain K."/>
        </authorList>
    </citation>
    <scope>NUCLEOTIDE SEQUENCE [LARGE SCALE GENOMIC DNA]</scope>
    <source>
        <strain evidence="2 3">23_2_7_LY</strain>
    </source>
</reference>
<proteinExistence type="predicted"/>
<dbReference type="Proteomes" id="UP000594455">
    <property type="component" value="Chromosome"/>
</dbReference>
<feature type="transmembrane region" description="Helical" evidence="1">
    <location>
        <begin position="20"/>
        <end position="37"/>
    </location>
</feature>
<keyword evidence="1" id="KW-0812">Transmembrane</keyword>
<keyword evidence="1" id="KW-0472">Membrane</keyword>
<name>A0A7T1AZR1_9STAP</name>